<dbReference type="PANTHER" id="PTHR31286">
    <property type="entry name" value="GLYCINE-RICH CELL WALL STRUCTURAL PROTEIN 1.8-LIKE"/>
    <property type="match status" value="1"/>
</dbReference>
<dbReference type="InterPro" id="IPR025836">
    <property type="entry name" value="Zn_knuckle_CX2CX4HX4C"/>
</dbReference>
<dbReference type="Pfam" id="PF14392">
    <property type="entry name" value="zf-CCHC_4"/>
    <property type="match status" value="1"/>
</dbReference>
<dbReference type="AlphaFoldDB" id="A0AA89AXM4"/>
<accession>A0AA89AXM4</accession>
<comment type="caution">
    <text evidence="3">The sequence shown here is derived from an EMBL/GenBank/DDBJ whole genome shotgun (WGS) entry which is preliminary data.</text>
</comment>
<feature type="domain" description="Zinc knuckle CX2CX4HX4C" evidence="2">
    <location>
        <begin position="263"/>
        <end position="296"/>
    </location>
</feature>
<evidence type="ECO:0000313" key="3">
    <source>
        <dbReference type="EMBL" id="KAK3020984.1"/>
    </source>
</evidence>
<protein>
    <recommendedName>
        <fullName evidence="5">CCHC-type domain-containing protein</fullName>
    </recommendedName>
</protein>
<dbReference type="PANTHER" id="PTHR31286:SF178">
    <property type="entry name" value="DUF4283 DOMAIN-CONTAINING PROTEIN"/>
    <property type="match status" value="1"/>
</dbReference>
<evidence type="ECO:0000259" key="2">
    <source>
        <dbReference type="Pfam" id="PF14392"/>
    </source>
</evidence>
<reference evidence="3" key="1">
    <citation type="submission" date="2022-12" db="EMBL/GenBank/DDBJ databases">
        <title>Draft genome assemblies for two species of Escallonia (Escalloniales).</title>
        <authorList>
            <person name="Chanderbali A."/>
            <person name="Dervinis C."/>
            <person name="Anghel I."/>
            <person name="Soltis D."/>
            <person name="Soltis P."/>
            <person name="Zapata F."/>
        </authorList>
    </citation>
    <scope>NUCLEOTIDE SEQUENCE</scope>
    <source>
        <strain evidence="3">UCBG64.0493</strain>
        <tissue evidence="3">Leaf</tissue>
    </source>
</reference>
<dbReference type="InterPro" id="IPR025558">
    <property type="entry name" value="DUF4283"/>
</dbReference>
<feature type="domain" description="DUF4283" evidence="1">
    <location>
        <begin position="111"/>
        <end position="188"/>
    </location>
</feature>
<organism evidence="3 4">
    <name type="scientific">Escallonia herrerae</name>
    <dbReference type="NCBI Taxonomy" id="1293975"/>
    <lineage>
        <taxon>Eukaryota</taxon>
        <taxon>Viridiplantae</taxon>
        <taxon>Streptophyta</taxon>
        <taxon>Embryophyta</taxon>
        <taxon>Tracheophyta</taxon>
        <taxon>Spermatophyta</taxon>
        <taxon>Magnoliopsida</taxon>
        <taxon>eudicotyledons</taxon>
        <taxon>Gunneridae</taxon>
        <taxon>Pentapetalae</taxon>
        <taxon>asterids</taxon>
        <taxon>campanulids</taxon>
        <taxon>Escalloniales</taxon>
        <taxon>Escalloniaceae</taxon>
        <taxon>Escallonia</taxon>
    </lineage>
</organism>
<keyword evidence="4" id="KW-1185">Reference proteome</keyword>
<dbReference type="InterPro" id="IPR040256">
    <property type="entry name" value="At4g02000-like"/>
</dbReference>
<evidence type="ECO:0008006" key="5">
    <source>
        <dbReference type="Google" id="ProtNLM"/>
    </source>
</evidence>
<proteinExistence type="predicted"/>
<evidence type="ECO:0000259" key="1">
    <source>
        <dbReference type="Pfam" id="PF14111"/>
    </source>
</evidence>
<dbReference type="EMBL" id="JAVXUP010000785">
    <property type="protein sequence ID" value="KAK3020984.1"/>
    <property type="molecule type" value="Genomic_DNA"/>
</dbReference>
<dbReference type="Pfam" id="PF14111">
    <property type="entry name" value="DUF4283"/>
    <property type="match status" value="1"/>
</dbReference>
<evidence type="ECO:0000313" key="4">
    <source>
        <dbReference type="Proteomes" id="UP001188597"/>
    </source>
</evidence>
<gene>
    <name evidence="3" type="ORF">RJ639_047533</name>
</gene>
<dbReference type="Proteomes" id="UP001188597">
    <property type="component" value="Unassembled WGS sequence"/>
</dbReference>
<name>A0AA89AXM4_9ASTE</name>
<sequence length="325" mass="36507">MIKWFMLPKLPATPLGGGGEVVVGVCVEGGVVVGVPDSVGGEVMKCKVAFDNEVLKKVGMQVHSLLNLNPIMQGHNLHDINELIDKTNRLKCSLEPLILESDPDIPDPIHNLILVGKIINDKPLNKAGVKKTILKAWNPSSGLKISEIEDRILFTFKTSQDVQRILDRRPWSIKGAHLALQSWPPDKTIHEVSLQYSPFWVRIYGLPPNKMTKKNAEIISSRIGNLLEIEEDSQGRIGGRGFMRLKVDVNIESNFPKGLALKREGDTESWVQFRYEKLHDFCFGCGFLGHIKKWCHRPKDPSASWEMAGEIRPYNPMIRASYEGI</sequence>